<dbReference type="Proteomes" id="UP001159363">
    <property type="component" value="Chromosome 3"/>
</dbReference>
<evidence type="ECO:0000313" key="2">
    <source>
        <dbReference type="Proteomes" id="UP001159363"/>
    </source>
</evidence>
<keyword evidence="2" id="KW-1185">Reference proteome</keyword>
<gene>
    <name evidence="1" type="ORF">PR048_009332</name>
</gene>
<proteinExistence type="predicted"/>
<accession>A0ABQ9HZK8</accession>
<evidence type="ECO:0000313" key="1">
    <source>
        <dbReference type="EMBL" id="KAJ8889828.1"/>
    </source>
</evidence>
<comment type="caution">
    <text evidence="1">The sequence shown here is derived from an EMBL/GenBank/DDBJ whole genome shotgun (WGS) entry which is preliminary data.</text>
</comment>
<dbReference type="EMBL" id="JARBHB010000003">
    <property type="protein sequence ID" value="KAJ8889828.1"/>
    <property type="molecule type" value="Genomic_DNA"/>
</dbReference>
<name>A0ABQ9HZK8_9NEOP</name>
<sequence length="71" mass="8105">MKLALMNKVRTKCAEKDQPCTLWGEAVLPCKTGPQPQYGLVKIWLGDNDFFKVRVFGSQAYMLKLPQECKL</sequence>
<organism evidence="1 2">
    <name type="scientific">Dryococelus australis</name>
    <dbReference type="NCBI Taxonomy" id="614101"/>
    <lineage>
        <taxon>Eukaryota</taxon>
        <taxon>Metazoa</taxon>
        <taxon>Ecdysozoa</taxon>
        <taxon>Arthropoda</taxon>
        <taxon>Hexapoda</taxon>
        <taxon>Insecta</taxon>
        <taxon>Pterygota</taxon>
        <taxon>Neoptera</taxon>
        <taxon>Polyneoptera</taxon>
        <taxon>Phasmatodea</taxon>
        <taxon>Verophasmatodea</taxon>
        <taxon>Anareolatae</taxon>
        <taxon>Phasmatidae</taxon>
        <taxon>Eurycanthinae</taxon>
        <taxon>Dryococelus</taxon>
    </lineage>
</organism>
<protein>
    <submittedName>
        <fullName evidence="1">Uncharacterized protein</fullName>
    </submittedName>
</protein>
<reference evidence="1 2" key="1">
    <citation type="submission" date="2023-02" db="EMBL/GenBank/DDBJ databases">
        <title>LHISI_Scaffold_Assembly.</title>
        <authorList>
            <person name="Stuart O.P."/>
            <person name="Cleave R."/>
            <person name="Magrath M.J.L."/>
            <person name="Mikheyev A.S."/>
        </authorList>
    </citation>
    <scope>NUCLEOTIDE SEQUENCE [LARGE SCALE GENOMIC DNA]</scope>
    <source>
        <strain evidence="1">Daus_M_001</strain>
        <tissue evidence="1">Leg muscle</tissue>
    </source>
</reference>